<dbReference type="KEGG" id="caa:Caka_1888"/>
<evidence type="ECO:0000313" key="3">
    <source>
        <dbReference type="EMBL" id="ADE54906.1"/>
    </source>
</evidence>
<feature type="transmembrane region" description="Helical" evidence="1">
    <location>
        <begin position="238"/>
        <end position="259"/>
    </location>
</feature>
<organism evidence="3 4">
    <name type="scientific">Coraliomargarita akajimensis (strain DSM 45221 / IAM 15411 / JCM 23193 / KCTC 12865 / 04OKA010-24)</name>
    <dbReference type="NCBI Taxonomy" id="583355"/>
    <lineage>
        <taxon>Bacteria</taxon>
        <taxon>Pseudomonadati</taxon>
        <taxon>Verrucomicrobiota</taxon>
        <taxon>Opitutia</taxon>
        <taxon>Puniceicoccales</taxon>
        <taxon>Coraliomargaritaceae</taxon>
        <taxon>Coraliomargarita</taxon>
    </lineage>
</organism>
<reference evidence="3 4" key="1">
    <citation type="journal article" date="2010" name="Stand. Genomic Sci.">
        <title>Complete genome sequence of Coraliomargarita akajimensis type strain (04OKA010-24).</title>
        <authorList>
            <person name="Mavromatis K."/>
            <person name="Abt B."/>
            <person name="Brambilla E."/>
            <person name="Lapidus A."/>
            <person name="Copeland A."/>
            <person name="Deshpande S."/>
            <person name="Nolan M."/>
            <person name="Lucas S."/>
            <person name="Tice H."/>
            <person name="Cheng J.F."/>
            <person name="Han C."/>
            <person name="Detter J.C."/>
            <person name="Woyke T."/>
            <person name="Goodwin L."/>
            <person name="Pitluck S."/>
            <person name="Held B."/>
            <person name="Brettin T."/>
            <person name="Tapia R."/>
            <person name="Ivanova N."/>
            <person name="Mikhailova N."/>
            <person name="Pati A."/>
            <person name="Liolios K."/>
            <person name="Chen A."/>
            <person name="Palaniappan K."/>
            <person name="Land M."/>
            <person name="Hauser L."/>
            <person name="Chang Y.J."/>
            <person name="Jeffries C.D."/>
            <person name="Rohde M."/>
            <person name="Goker M."/>
            <person name="Bristow J."/>
            <person name="Eisen J.A."/>
            <person name="Markowitz V."/>
            <person name="Hugenholtz P."/>
            <person name="Klenk H.P."/>
            <person name="Kyrpides N.C."/>
        </authorList>
    </citation>
    <scope>NUCLEOTIDE SEQUENCE [LARGE SCALE GENOMIC DNA]</scope>
    <source>
        <strain evidence="4">DSM 45221 / IAM 15411 / JCM 23193 / KCTC 12865</strain>
    </source>
</reference>
<keyword evidence="1" id="KW-0812">Transmembrane</keyword>
<protein>
    <recommendedName>
        <fullName evidence="2">Urease accessory protein UreH-like transmembrane domain-containing protein</fullName>
    </recommendedName>
</protein>
<dbReference type="AlphaFoldDB" id="D5EKJ9"/>
<evidence type="ECO:0000313" key="4">
    <source>
        <dbReference type="Proteomes" id="UP000000925"/>
    </source>
</evidence>
<dbReference type="PANTHER" id="PTHR36394">
    <property type="entry name" value="OS01G0277700 PROTEIN"/>
    <property type="match status" value="1"/>
</dbReference>
<feature type="transmembrane region" description="Helical" evidence="1">
    <location>
        <begin position="110"/>
        <end position="127"/>
    </location>
</feature>
<dbReference type="Pfam" id="PF13386">
    <property type="entry name" value="DsbD_2"/>
    <property type="match status" value="1"/>
</dbReference>
<keyword evidence="4" id="KW-1185">Reference proteome</keyword>
<dbReference type="HOGENOM" id="CLU_094881_0_0_0"/>
<feature type="transmembrane region" description="Helical" evidence="1">
    <location>
        <begin position="203"/>
        <end position="226"/>
    </location>
</feature>
<feature type="transmembrane region" description="Helical" evidence="1">
    <location>
        <begin position="176"/>
        <end position="197"/>
    </location>
</feature>
<keyword evidence="1" id="KW-0472">Membrane</keyword>
<sequence>MCCSTEHFGLAVIGLEAHFSLFMDPVSSTTVLLSSAVVIGVTHTLLGPDHYLPFVAMGKARKWTLSRTLWLTFICGIGHVLGSVLLGAVGALAGWSLGSLEAFESMRGDLAAWLLVAFGLGYLLWALRRLNRGHSHSHVHAHADGTVHDHEHSHDGSHAHAHTEDATVKSITGWSLFVIFVFGPCEALIPLLLFPALAEDLSLAVMVCAVFALSTLVTMLSMVWALSKGSERVRFKFFGRYGHVLAGLVILGCGSAIHLGL</sequence>
<dbReference type="Proteomes" id="UP000000925">
    <property type="component" value="Chromosome"/>
</dbReference>
<dbReference type="PANTHER" id="PTHR36394:SF1">
    <property type="entry name" value="OS01G0277700 PROTEIN"/>
    <property type="match status" value="1"/>
</dbReference>
<proteinExistence type="predicted"/>
<dbReference type="InterPro" id="IPR039447">
    <property type="entry name" value="UreH-like_TM_dom"/>
</dbReference>
<name>D5EKJ9_CORAD</name>
<keyword evidence="1" id="KW-1133">Transmembrane helix</keyword>
<accession>D5EKJ9</accession>
<feature type="transmembrane region" description="Helical" evidence="1">
    <location>
        <begin position="69"/>
        <end position="98"/>
    </location>
</feature>
<evidence type="ECO:0000256" key="1">
    <source>
        <dbReference type="SAM" id="Phobius"/>
    </source>
</evidence>
<feature type="domain" description="Urease accessory protein UreH-like transmembrane" evidence="2">
    <location>
        <begin position="66"/>
        <end position="242"/>
    </location>
</feature>
<feature type="transmembrane region" description="Helical" evidence="1">
    <location>
        <begin position="29"/>
        <end position="48"/>
    </location>
</feature>
<dbReference type="STRING" id="583355.Caka_1888"/>
<evidence type="ECO:0000259" key="2">
    <source>
        <dbReference type="Pfam" id="PF13386"/>
    </source>
</evidence>
<gene>
    <name evidence="3" type="ordered locus">Caka_1888</name>
</gene>
<dbReference type="EMBL" id="CP001998">
    <property type="protein sequence ID" value="ADE54906.1"/>
    <property type="molecule type" value="Genomic_DNA"/>
</dbReference>
<dbReference type="eggNOG" id="COG2836">
    <property type="taxonomic scope" value="Bacteria"/>
</dbReference>